<protein>
    <recommendedName>
        <fullName evidence="8">Large-conductance mechanosensitive channel</fullName>
    </recommendedName>
</protein>
<evidence type="ECO:0008006" key="8">
    <source>
        <dbReference type="Google" id="ProtNLM"/>
    </source>
</evidence>
<keyword evidence="4 5" id="KW-0472">Membrane</keyword>
<comment type="subcellular location">
    <subcellularLocation>
        <location evidence="1">Membrane</location>
        <topology evidence="1">Multi-pass membrane protein</topology>
    </subcellularLocation>
</comment>
<evidence type="ECO:0000256" key="4">
    <source>
        <dbReference type="ARBA" id="ARBA00023136"/>
    </source>
</evidence>
<sequence>MPDSDLENRPLLDRGRNAIRRVGSVWGGFRDFILRDNVLEIAIGLIIASAFTTVVNSLVADIILPPISLLADQSFSENFLVLRHGQNASAHYHTFQQAQDDGAITWNYGHFLEKLIQFFVLGLTLYALGQLYQLFSSETVIKYTMKCPICRKDISTSAKRCPFCTSWQDGSNMSNHD</sequence>
<dbReference type="GO" id="GO:0008381">
    <property type="term" value="F:mechanosensitive monoatomic ion channel activity"/>
    <property type="evidence" value="ECO:0007669"/>
    <property type="project" value="TreeGrafter"/>
</dbReference>
<organism evidence="6 7">
    <name type="scientific">Orbilia brochopaga</name>
    <dbReference type="NCBI Taxonomy" id="3140254"/>
    <lineage>
        <taxon>Eukaryota</taxon>
        <taxon>Fungi</taxon>
        <taxon>Dikarya</taxon>
        <taxon>Ascomycota</taxon>
        <taxon>Pezizomycotina</taxon>
        <taxon>Orbiliomycetes</taxon>
        <taxon>Orbiliales</taxon>
        <taxon>Orbiliaceae</taxon>
        <taxon>Orbilia</taxon>
    </lineage>
</organism>
<feature type="transmembrane region" description="Helical" evidence="5">
    <location>
        <begin position="38"/>
        <end position="59"/>
    </location>
</feature>
<evidence type="ECO:0000313" key="6">
    <source>
        <dbReference type="EMBL" id="KAK6336268.1"/>
    </source>
</evidence>
<dbReference type="InterPro" id="IPR036019">
    <property type="entry name" value="MscL_channel"/>
</dbReference>
<dbReference type="Proteomes" id="UP001375240">
    <property type="component" value="Unassembled WGS sequence"/>
</dbReference>
<gene>
    <name evidence="6" type="ORF">TWF696_001830</name>
</gene>
<accession>A0AAV9U9Z3</accession>
<feature type="transmembrane region" description="Helical" evidence="5">
    <location>
        <begin position="115"/>
        <end position="135"/>
    </location>
</feature>
<dbReference type="InterPro" id="IPR037673">
    <property type="entry name" value="MSC/AndL"/>
</dbReference>
<dbReference type="PANTHER" id="PTHR30266:SF2">
    <property type="entry name" value="LARGE-CONDUCTANCE MECHANOSENSITIVE CHANNEL"/>
    <property type="match status" value="1"/>
</dbReference>
<evidence type="ECO:0000256" key="2">
    <source>
        <dbReference type="ARBA" id="ARBA00022692"/>
    </source>
</evidence>
<comment type="caution">
    <text evidence="6">The sequence shown here is derived from an EMBL/GenBank/DDBJ whole genome shotgun (WGS) entry which is preliminary data.</text>
</comment>
<evidence type="ECO:0000313" key="7">
    <source>
        <dbReference type="Proteomes" id="UP001375240"/>
    </source>
</evidence>
<evidence type="ECO:0000256" key="1">
    <source>
        <dbReference type="ARBA" id="ARBA00004141"/>
    </source>
</evidence>
<reference evidence="6 7" key="1">
    <citation type="submission" date="2019-10" db="EMBL/GenBank/DDBJ databases">
        <authorList>
            <person name="Palmer J.M."/>
        </authorList>
    </citation>
    <scope>NUCLEOTIDE SEQUENCE [LARGE SCALE GENOMIC DNA]</scope>
    <source>
        <strain evidence="6 7">TWF696</strain>
    </source>
</reference>
<keyword evidence="3 5" id="KW-1133">Transmembrane helix</keyword>
<keyword evidence="7" id="KW-1185">Reference proteome</keyword>
<keyword evidence="2 5" id="KW-0812">Transmembrane</keyword>
<dbReference type="PANTHER" id="PTHR30266">
    <property type="entry name" value="MECHANOSENSITIVE CHANNEL MSCL"/>
    <property type="match status" value="1"/>
</dbReference>
<dbReference type="SUPFAM" id="SSF81330">
    <property type="entry name" value="Gated mechanosensitive channel"/>
    <property type="match status" value="1"/>
</dbReference>
<evidence type="ECO:0000256" key="3">
    <source>
        <dbReference type="ARBA" id="ARBA00022989"/>
    </source>
</evidence>
<evidence type="ECO:0000256" key="5">
    <source>
        <dbReference type="SAM" id="Phobius"/>
    </source>
</evidence>
<proteinExistence type="predicted"/>
<dbReference type="EMBL" id="JAVHNQ010000011">
    <property type="protein sequence ID" value="KAK6336268.1"/>
    <property type="molecule type" value="Genomic_DNA"/>
</dbReference>
<dbReference type="Gene3D" id="1.10.1200.120">
    <property type="entry name" value="Large-conductance mechanosensitive channel, MscL, domain 1"/>
    <property type="match status" value="1"/>
</dbReference>
<name>A0AAV9U9Z3_9PEZI</name>
<dbReference type="AlphaFoldDB" id="A0AAV9U9Z3"/>
<dbReference type="Pfam" id="PF01741">
    <property type="entry name" value="MscL"/>
    <property type="match status" value="1"/>
</dbReference>
<dbReference type="GO" id="GO:0016020">
    <property type="term" value="C:membrane"/>
    <property type="evidence" value="ECO:0007669"/>
    <property type="project" value="UniProtKB-SubCell"/>
</dbReference>